<dbReference type="RefSeq" id="WP_077686353.1">
    <property type="nucleotide sequence ID" value="NZ_CP019606.1"/>
</dbReference>
<dbReference type="OrthoDB" id="3733423at2"/>
<keyword evidence="2" id="KW-1185">Reference proteome</keyword>
<evidence type="ECO:0000313" key="1">
    <source>
        <dbReference type="EMBL" id="AQP48019.1"/>
    </source>
</evidence>
<accession>A0A1Q2CPI8</accession>
<organism evidence="1 2">
    <name type="scientific">Tessaracoccus aquimaris</name>
    <dbReference type="NCBI Taxonomy" id="1332264"/>
    <lineage>
        <taxon>Bacteria</taxon>
        <taxon>Bacillati</taxon>
        <taxon>Actinomycetota</taxon>
        <taxon>Actinomycetes</taxon>
        <taxon>Propionibacteriales</taxon>
        <taxon>Propionibacteriaceae</taxon>
        <taxon>Tessaracoccus</taxon>
    </lineage>
</organism>
<dbReference type="KEGG" id="tes:BW730_11510"/>
<dbReference type="Proteomes" id="UP000188145">
    <property type="component" value="Chromosome"/>
</dbReference>
<evidence type="ECO:0000313" key="2">
    <source>
        <dbReference type="Proteomes" id="UP000188145"/>
    </source>
</evidence>
<protein>
    <submittedName>
        <fullName evidence="1">Uncharacterized protein</fullName>
    </submittedName>
</protein>
<dbReference type="AlphaFoldDB" id="A0A1Q2CPI8"/>
<reference evidence="2" key="1">
    <citation type="submission" date="2017-02" db="EMBL/GenBank/DDBJ databases">
        <title>Tessaracoccus aquaemaris sp. nov., isolated from the intestine of a Korean rockfish, Sebastes schlegelii, in a marine aquaculture pond.</title>
        <authorList>
            <person name="Tak E.J."/>
            <person name="Bae J.-W."/>
        </authorList>
    </citation>
    <scope>NUCLEOTIDE SEQUENCE [LARGE SCALE GENOMIC DNA]</scope>
    <source>
        <strain evidence="2">NSG39</strain>
    </source>
</reference>
<gene>
    <name evidence="1" type="ORF">BW730_11510</name>
</gene>
<name>A0A1Q2CPI8_9ACTN</name>
<dbReference type="STRING" id="1332264.BW730_11510"/>
<proteinExistence type="predicted"/>
<dbReference type="EMBL" id="CP019606">
    <property type="protein sequence ID" value="AQP48019.1"/>
    <property type="molecule type" value="Genomic_DNA"/>
</dbReference>
<sequence>MTDVELAEALTLALTGRQLSVGDGGLEAALAEAGFDRSSLADLRHRCQQEQLPWPFAVPIEARRAIGFARFDAALAEARRELGLDGLTHANQAIRPLTRDEQRLADDRPPHWG</sequence>